<evidence type="ECO:0000313" key="3">
    <source>
        <dbReference type="EMBL" id="RXN12713.1"/>
    </source>
</evidence>
<evidence type="ECO:0000256" key="1">
    <source>
        <dbReference type="SAM" id="Coils"/>
    </source>
</evidence>
<sequence>MEQSRGGTTAGVLVWTPAPAYSSPSSSDGSDLSWDEEPDEDFQSQMDENGIIGLAESQGQQEEGEEEFAEDLLWDVKTPEPEHGPPPALEEISCHLSELLDSEPLSQETGDDCSSPSLLEEHRTDDERSVLLEDWTDNEDSAESPTIHRHKLNSVPQRDKVLDMTDEETEEKDTCEVAQRFTDQTLPVPEEVASERVKSHDYSEIPQIIAISGIPEHSEQMFKSPAEIVREVLLSSSDGSPGSPSTSGTHKRLQSKVPEEFRCPQQASTLMQQLQEDYNRLLTKYAEAENTIDRLRLEAKVGLCSESPKPSKAIMSGVIQEASKVMTLSFPRAQRAEFGTGSAHLIPQRDHSENSIRTPTRPSSVNSVSSRRSGSLTADHLTETLTKQTHRFQLQVDSFEALLKNGKLKPCEQIQGLSTLAQGQESLERAYLDARAQYRKQQQQQQQGGHVTFDPDRDLEGQIFRSGMRLEELKEWLEQAEQNQPVSKPTLTPLPPSDVLSVSMLETEPLPEVPQIYPLNLTNL</sequence>
<evidence type="ECO:0000256" key="2">
    <source>
        <dbReference type="SAM" id="MobiDB-lite"/>
    </source>
</evidence>
<comment type="caution">
    <text evidence="3">The sequence shown here is derived from an EMBL/GenBank/DDBJ whole genome shotgun (WGS) entry which is preliminary data.</text>
</comment>
<name>A0A498LYU6_LABRO</name>
<dbReference type="GO" id="GO:0001837">
    <property type="term" value="P:epithelial to mesenchymal transition"/>
    <property type="evidence" value="ECO:0007669"/>
    <property type="project" value="TreeGrafter"/>
</dbReference>
<feature type="compositionally biased region" description="Acidic residues" evidence="2">
    <location>
        <begin position="33"/>
        <end position="42"/>
    </location>
</feature>
<keyword evidence="4" id="KW-1185">Reference proteome</keyword>
<keyword evidence="1" id="KW-0175">Coiled coil</keyword>
<organism evidence="3 4">
    <name type="scientific">Labeo rohita</name>
    <name type="common">Indian major carp</name>
    <name type="synonym">Cyprinus rohita</name>
    <dbReference type="NCBI Taxonomy" id="84645"/>
    <lineage>
        <taxon>Eukaryota</taxon>
        <taxon>Metazoa</taxon>
        <taxon>Chordata</taxon>
        <taxon>Craniata</taxon>
        <taxon>Vertebrata</taxon>
        <taxon>Euteleostomi</taxon>
        <taxon>Actinopterygii</taxon>
        <taxon>Neopterygii</taxon>
        <taxon>Teleostei</taxon>
        <taxon>Ostariophysi</taxon>
        <taxon>Cypriniformes</taxon>
        <taxon>Cyprinidae</taxon>
        <taxon>Labeoninae</taxon>
        <taxon>Labeonini</taxon>
        <taxon>Labeo</taxon>
    </lineage>
</organism>
<dbReference type="EMBL" id="QBIY01013033">
    <property type="protein sequence ID" value="RXN12713.1"/>
    <property type="molecule type" value="Genomic_DNA"/>
</dbReference>
<feature type="region of interest" description="Disordered" evidence="2">
    <location>
        <begin position="339"/>
        <end position="376"/>
    </location>
</feature>
<feature type="coiled-coil region" evidence="1">
    <location>
        <begin position="271"/>
        <end position="298"/>
    </location>
</feature>
<dbReference type="GO" id="GO:0060234">
    <property type="term" value="P:neuroblast delamination"/>
    <property type="evidence" value="ECO:0007669"/>
    <property type="project" value="TreeGrafter"/>
</dbReference>
<dbReference type="Proteomes" id="UP000290572">
    <property type="component" value="Unassembled WGS sequence"/>
</dbReference>
<feature type="compositionally biased region" description="Basic and acidic residues" evidence="2">
    <location>
        <begin position="119"/>
        <end position="131"/>
    </location>
</feature>
<feature type="region of interest" description="Disordered" evidence="2">
    <location>
        <begin position="101"/>
        <end position="175"/>
    </location>
</feature>
<gene>
    <name evidence="3" type="ORF">ROHU_010018</name>
</gene>
<evidence type="ECO:0000313" key="4">
    <source>
        <dbReference type="Proteomes" id="UP000290572"/>
    </source>
</evidence>
<feature type="compositionally biased region" description="Low complexity" evidence="2">
    <location>
        <begin position="22"/>
        <end position="32"/>
    </location>
</feature>
<dbReference type="PANTHER" id="PTHR21510">
    <property type="entry name" value="AKNA DOMAIN-CONTAINING PROTEIN"/>
    <property type="match status" value="1"/>
</dbReference>
<dbReference type="PANTHER" id="PTHR21510:SF15">
    <property type="entry name" value="MICROTUBULE ORGANIZATION PROTEIN AKNA"/>
    <property type="match status" value="1"/>
</dbReference>
<feature type="compositionally biased region" description="Polar residues" evidence="2">
    <location>
        <begin position="104"/>
        <end position="117"/>
    </location>
</feature>
<protein>
    <submittedName>
        <fullName evidence="3">AT-hook-containing transcription factor-like isoform X1</fullName>
    </submittedName>
</protein>
<feature type="region of interest" description="Disordered" evidence="2">
    <location>
        <begin position="1"/>
        <end position="70"/>
    </location>
</feature>
<proteinExistence type="predicted"/>
<feature type="compositionally biased region" description="Acidic residues" evidence="2">
    <location>
        <begin position="164"/>
        <end position="173"/>
    </location>
</feature>
<feature type="region of interest" description="Disordered" evidence="2">
    <location>
        <begin position="235"/>
        <end position="258"/>
    </location>
</feature>
<dbReference type="AlphaFoldDB" id="A0A498LYU6"/>
<feature type="compositionally biased region" description="Low complexity" evidence="2">
    <location>
        <begin position="363"/>
        <end position="375"/>
    </location>
</feature>
<accession>A0A498LYU6</accession>
<dbReference type="GO" id="GO:0021849">
    <property type="term" value="P:neuroblast division in subventricular zone"/>
    <property type="evidence" value="ECO:0007669"/>
    <property type="project" value="TreeGrafter"/>
</dbReference>
<feature type="compositionally biased region" description="Low complexity" evidence="2">
    <location>
        <begin position="235"/>
        <end position="248"/>
    </location>
</feature>
<dbReference type="GO" id="GO:0005813">
    <property type="term" value="C:centrosome"/>
    <property type="evidence" value="ECO:0007669"/>
    <property type="project" value="TreeGrafter"/>
</dbReference>
<reference evidence="3 4" key="1">
    <citation type="submission" date="2018-03" db="EMBL/GenBank/DDBJ databases">
        <title>Draft genome sequence of Rohu Carp (Labeo rohita).</title>
        <authorList>
            <person name="Das P."/>
            <person name="Kushwaha B."/>
            <person name="Joshi C.G."/>
            <person name="Kumar D."/>
            <person name="Nagpure N.S."/>
            <person name="Sahoo L."/>
            <person name="Das S.P."/>
            <person name="Bit A."/>
            <person name="Patnaik S."/>
            <person name="Meher P.K."/>
            <person name="Jayasankar P."/>
            <person name="Koringa P.G."/>
            <person name="Patel N.V."/>
            <person name="Hinsu A.T."/>
            <person name="Kumar R."/>
            <person name="Pandey M."/>
            <person name="Agarwal S."/>
            <person name="Srivastava S."/>
            <person name="Singh M."/>
            <person name="Iquebal M.A."/>
            <person name="Jaiswal S."/>
            <person name="Angadi U.B."/>
            <person name="Kumar N."/>
            <person name="Raza M."/>
            <person name="Shah T.M."/>
            <person name="Rai A."/>
            <person name="Jena J.K."/>
        </authorList>
    </citation>
    <scope>NUCLEOTIDE SEQUENCE [LARGE SCALE GENOMIC DNA]</scope>
    <source>
        <strain evidence="3">DASCIFA01</strain>
        <tissue evidence="3">Testis</tissue>
    </source>
</reference>
<dbReference type="InterPro" id="IPR052655">
    <property type="entry name" value="AKNA_Centrosome-Trans_reg"/>
</dbReference>
<dbReference type="STRING" id="84645.A0A498LYU6"/>